<comment type="caution">
    <text evidence="1">The sequence shown here is derived from an EMBL/GenBank/DDBJ whole genome shotgun (WGS) entry which is preliminary data.</text>
</comment>
<proteinExistence type="predicted"/>
<name>A0A3M7R5T0_BRAPC</name>
<dbReference type="AlphaFoldDB" id="A0A3M7R5T0"/>
<evidence type="ECO:0000313" key="2">
    <source>
        <dbReference type="Proteomes" id="UP000276133"/>
    </source>
</evidence>
<gene>
    <name evidence="1" type="ORF">BpHYR1_050041</name>
</gene>
<reference evidence="1 2" key="1">
    <citation type="journal article" date="2018" name="Sci. Rep.">
        <title>Genomic signatures of local adaptation to the degree of environmental predictability in rotifers.</title>
        <authorList>
            <person name="Franch-Gras L."/>
            <person name="Hahn C."/>
            <person name="Garcia-Roger E.M."/>
            <person name="Carmona M.J."/>
            <person name="Serra M."/>
            <person name="Gomez A."/>
        </authorList>
    </citation>
    <scope>NUCLEOTIDE SEQUENCE [LARGE SCALE GENOMIC DNA]</scope>
    <source>
        <strain evidence="1">HYR1</strain>
    </source>
</reference>
<evidence type="ECO:0000313" key="1">
    <source>
        <dbReference type="EMBL" id="RNA18906.1"/>
    </source>
</evidence>
<keyword evidence="2" id="KW-1185">Reference proteome</keyword>
<protein>
    <submittedName>
        <fullName evidence="1">Uncharacterized protein</fullName>
    </submittedName>
</protein>
<accession>A0A3M7R5T0</accession>
<dbReference type="EMBL" id="REGN01004152">
    <property type="protein sequence ID" value="RNA18906.1"/>
    <property type="molecule type" value="Genomic_DNA"/>
</dbReference>
<dbReference type="Proteomes" id="UP000276133">
    <property type="component" value="Unassembled WGS sequence"/>
</dbReference>
<sequence>MGRRSSPYHVPFFEQRLRPDTEFYSQLSSYSRVLINQNAMLPSFMLVSINQRYLLSVPY</sequence>
<organism evidence="1 2">
    <name type="scientific">Brachionus plicatilis</name>
    <name type="common">Marine rotifer</name>
    <name type="synonym">Brachionus muelleri</name>
    <dbReference type="NCBI Taxonomy" id="10195"/>
    <lineage>
        <taxon>Eukaryota</taxon>
        <taxon>Metazoa</taxon>
        <taxon>Spiralia</taxon>
        <taxon>Gnathifera</taxon>
        <taxon>Rotifera</taxon>
        <taxon>Eurotatoria</taxon>
        <taxon>Monogononta</taxon>
        <taxon>Pseudotrocha</taxon>
        <taxon>Ploima</taxon>
        <taxon>Brachionidae</taxon>
        <taxon>Brachionus</taxon>
    </lineage>
</organism>